<name>A0A8H2ZH38_9SACH</name>
<feature type="region of interest" description="Disordered" evidence="10">
    <location>
        <begin position="444"/>
        <end position="466"/>
    </location>
</feature>
<gene>
    <name evidence="12" type="ORF">KABA2_03S13618</name>
</gene>
<dbReference type="Pfam" id="PF08638">
    <property type="entry name" value="Med14"/>
    <property type="match status" value="1"/>
</dbReference>
<proteinExistence type="inferred from homology"/>
<feature type="domain" description="Mediator complex subunit MED14 N-terminal" evidence="11">
    <location>
        <begin position="89"/>
        <end position="298"/>
    </location>
</feature>
<keyword evidence="5 9" id="KW-0010">Activator</keyword>
<dbReference type="PANTHER" id="PTHR12809:SF2">
    <property type="entry name" value="MEDIATOR OF RNA POLYMERASE II TRANSCRIPTION SUBUNIT 14"/>
    <property type="match status" value="1"/>
</dbReference>
<evidence type="ECO:0000256" key="3">
    <source>
        <dbReference type="ARBA" id="ARBA00019619"/>
    </source>
</evidence>
<accession>A0A8H2ZH38</accession>
<dbReference type="InterPro" id="IPR013947">
    <property type="entry name" value="Mediator_Med14"/>
</dbReference>
<evidence type="ECO:0000256" key="2">
    <source>
        <dbReference type="ARBA" id="ARBA00007813"/>
    </source>
</evidence>
<evidence type="ECO:0000256" key="8">
    <source>
        <dbReference type="ARBA" id="ARBA00032007"/>
    </source>
</evidence>
<comment type="subcellular location">
    <subcellularLocation>
        <location evidence="1 9">Nucleus</location>
    </subcellularLocation>
</comment>
<protein>
    <recommendedName>
        <fullName evidence="3 9">Mediator of RNA polymerase II transcription subunit 14</fullName>
    </recommendedName>
    <alternativeName>
        <fullName evidence="8 9">Mediator complex subunit 14</fullName>
    </alternativeName>
</protein>
<reference evidence="12 13" key="1">
    <citation type="submission" date="2020-05" db="EMBL/GenBank/DDBJ databases">
        <authorList>
            <person name="Casaregola S."/>
            <person name="Devillers H."/>
            <person name="Grondin C."/>
        </authorList>
    </citation>
    <scope>NUCLEOTIDE SEQUENCE [LARGE SCALE GENOMIC DNA]</scope>
    <source>
        <strain evidence="12 13">CLIB 1767</strain>
    </source>
</reference>
<evidence type="ECO:0000313" key="13">
    <source>
        <dbReference type="Proteomes" id="UP000644660"/>
    </source>
</evidence>
<feature type="compositionally biased region" description="Polar residues" evidence="10">
    <location>
        <begin position="448"/>
        <end position="466"/>
    </location>
</feature>
<evidence type="ECO:0000256" key="9">
    <source>
        <dbReference type="RuleBase" id="RU365082"/>
    </source>
</evidence>
<evidence type="ECO:0000256" key="4">
    <source>
        <dbReference type="ARBA" id="ARBA00023015"/>
    </source>
</evidence>
<evidence type="ECO:0000256" key="7">
    <source>
        <dbReference type="ARBA" id="ARBA00023242"/>
    </source>
</evidence>
<comment type="subunit">
    <text evidence="9">Component of the Mediator complex.</text>
</comment>
<dbReference type="GO" id="GO:0003712">
    <property type="term" value="F:transcription coregulator activity"/>
    <property type="evidence" value="ECO:0007669"/>
    <property type="project" value="UniProtKB-UniRule"/>
</dbReference>
<dbReference type="RefSeq" id="XP_041405991.1">
    <property type="nucleotide sequence ID" value="XM_041550057.1"/>
</dbReference>
<dbReference type="EMBL" id="CAEFZW010000003">
    <property type="protein sequence ID" value="CAB4254147.1"/>
    <property type="molecule type" value="Genomic_DNA"/>
</dbReference>
<comment type="function">
    <text evidence="9">Component of the Mediator complex, a coactivator involved in the regulated transcription of nearly all RNA polymerase II-dependent genes. Mediator functions as a bridge to convey information from gene-specific regulatory proteins to the basal RNA polymerase II transcription machinery. Mediator is recruited to promoters by direct interactions with regulatory proteins and serves as a scaffold for the assembly of a functional preinitiation complex with RNA polymerase II and the general transcription factors.</text>
</comment>
<evidence type="ECO:0000256" key="1">
    <source>
        <dbReference type="ARBA" id="ARBA00004123"/>
    </source>
</evidence>
<keyword evidence="4 9" id="KW-0805">Transcription regulation</keyword>
<evidence type="ECO:0000313" key="12">
    <source>
        <dbReference type="EMBL" id="CAB4254147.1"/>
    </source>
</evidence>
<organism evidence="12 13">
    <name type="scientific">Maudiozyma barnettii</name>
    <dbReference type="NCBI Taxonomy" id="61262"/>
    <lineage>
        <taxon>Eukaryota</taxon>
        <taxon>Fungi</taxon>
        <taxon>Dikarya</taxon>
        <taxon>Ascomycota</taxon>
        <taxon>Saccharomycotina</taxon>
        <taxon>Saccharomycetes</taxon>
        <taxon>Saccharomycetales</taxon>
        <taxon>Saccharomycetaceae</taxon>
        <taxon>Maudiozyma</taxon>
    </lineage>
</organism>
<evidence type="ECO:0000256" key="5">
    <source>
        <dbReference type="ARBA" id="ARBA00023159"/>
    </source>
</evidence>
<dbReference type="GO" id="GO:0006357">
    <property type="term" value="P:regulation of transcription by RNA polymerase II"/>
    <property type="evidence" value="ECO:0007669"/>
    <property type="project" value="InterPro"/>
</dbReference>
<feature type="region of interest" description="Disordered" evidence="10">
    <location>
        <begin position="43"/>
        <end position="64"/>
    </location>
</feature>
<keyword evidence="6 9" id="KW-0804">Transcription</keyword>
<feature type="compositionally biased region" description="Polar residues" evidence="10">
    <location>
        <begin position="43"/>
        <end position="60"/>
    </location>
</feature>
<dbReference type="GeneID" id="64857131"/>
<sequence length="1114" mass="126959">MSSADVDSTGVMIGRDGLTNGIHDTNAPNTIDSITNVSTAESHSMNPEFNESSIPNKNNDTTTTTTSKLHTVLVDGVAPEIPHVQINQTPLSMVIRNLTIFTIKEISQYMKMNLHRTTNGSQGSNNNNNGSSAKKVNFLQLIIYLRNQFLKLYVLIKWARTIKSNNFNALIDLLNWFRTTNTSVNNCLWALKASLDSMTNAKLPNADLITALEVLSLGRPNLPSHFLNITAAGGMSNTDNDSTVPPKVVLKVLRDLNFVVSIKMALMDLPPQFNDYYVKNGRVYISVTNEFEIQLSTIDRNSPFFFVDLNFLFRSEQNLPLNKARVEKLINDLLFKNKDRKPLFLLYQFLHKYILTLKLYMIHIELQALENFGKFSGGNLIHIYDSKKSIISGRYWINGKIGNKGKFTIGVDKRSEKLILRWDNDFTSEIFRTTDDKLHLTGADNGISGKNNNNTGKQDDVSGNQNTIHDKFNNMPIIYNHILGNVESILDEIMFNHANIIRMKLLSTGIFQEDEGNSDILLFQLPTTCISTAPIQMKIDLITGVFYFKNPSPLLLEYIQQINRTEKTEDLIKILQKLKLDKITHVLRNMFEKTGWICSKVVKLDILIPTQFKIQSHESDLLQNDLFISLPKWPVNWYLILTVISSNSSCVIEKRIGKIVSSKGKWELKYLDMSSIVSSKLETMTYQKILSLQKTILHRIVNHMLIDSLNELKIKNQICSAESVSMNLPKYVMEDDSSDKDTTAGGIIASQEDEYTSIITMELVSFLEGSNALNGILESSMFMRIDYTNSEIRLYTRFKRDIMIKQVQCEELLIHFVKDDNLAFYMCEHFKSLSQIVHYLSTFRQKLMQLVILTDVVERLHKIFASENFKIIALKPNEISFNYLRNNSTPMLQDKGDKQDCAINIITSDMKVKNLTVNLSKTNPQHIIQPFINSGGYDYHFIFNYLQFTSSLFTTLRDIIHERQENKDKSYTKVSLGLHNLSEYQLVYHNAEVGSKITLIIELKNASHNGRNNIQFYVHFSNDEHITSKSAAYPMIHRVRNEIFILDTKVNSSLTGPEPKTSPASNEGVSTALRKFPHSIRLVDGISCDSRDIEAILTEIHSILKVDSNDKSKQ</sequence>
<comment type="similarity">
    <text evidence="2 9">Belongs to the Mediator complex subunit 14 family.</text>
</comment>
<dbReference type="GO" id="GO:0070847">
    <property type="term" value="C:core mediator complex"/>
    <property type="evidence" value="ECO:0007669"/>
    <property type="project" value="TreeGrafter"/>
</dbReference>
<dbReference type="PANTHER" id="PTHR12809">
    <property type="entry name" value="MEDIATOR COMPLEX SUBUNIT"/>
    <property type="match status" value="1"/>
</dbReference>
<dbReference type="OrthoDB" id="205099at2759"/>
<keyword evidence="13" id="KW-1185">Reference proteome</keyword>
<dbReference type="InterPro" id="IPR055122">
    <property type="entry name" value="Med14_N"/>
</dbReference>
<keyword evidence="7 9" id="KW-0539">Nucleus</keyword>
<comment type="caution">
    <text evidence="12">The sequence shown here is derived from an EMBL/GenBank/DDBJ whole genome shotgun (WGS) entry which is preliminary data.</text>
</comment>
<dbReference type="Proteomes" id="UP000644660">
    <property type="component" value="Unassembled WGS sequence"/>
</dbReference>
<evidence type="ECO:0000256" key="6">
    <source>
        <dbReference type="ARBA" id="ARBA00023163"/>
    </source>
</evidence>
<evidence type="ECO:0000259" key="11">
    <source>
        <dbReference type="Pfam" id="PF08638"/>
    </source>
</evidence>
<evidence type="ECO:0000256" key="10">
    <source>
        <dbReference type="SAM" id="MobiDB-lite"/>
    </source>
</evidence>
<dbReference type="GO" id="GO:0016592">
    <property type="term" value="C:mediator complex"/>
    <property type="evidence" value="ECO:0007669"/>
    <property type="project" value="UniProtKB-UniRule"/>
</dbReference>
<dbReference type="AlphaFoldDB" id="A0A8H2ZH38"/>